<dbReference type="KEGG" id="prel:PRELSG_1445100"/>
<sequence>MSKYVLFVILFYVSPIFICMINKNSGKVNYFTKIFYISSIEKRNVTSYNNFKNVTLIKKKKKQYILLKKKNDNVSINICKLQRKKKSKKIEEKLYMFNHKNNYQNDINNNKKKISNSKYQNNQNVNIKSKCFYSNFPGHYDNGDDIDNNRKKKKKRKKKLNCNLKKSSEDTNNLRNNQETNEQNDEKENKVLEENIYENSNEINDGDNKIYKESYCNINENNYNEIGGEDNAIELDEENSYNLLNKYLKDEKLLDDKKLKDINKNKALEEYNKLVQMLKESSERRLNQLKKNEKNDIYELNERVVNSSNKFNIEKLKKEIEKKFSPNDALERKIQDYIHLFTQNVDNKDNNNDYANSKNEDDSYSNGSEDDANTEFTSEEEEEMNKKVLKNVCKGDYSDVDKFNFKLSKKDLELMKDIDDEKVIDHKEKKLIDEVFNKIQEDNSLYNRINEKEKQLLELYEKQRRENKIKRCEELENLKYYNKKMEEENKKSKNNNKIEDEIINKNIFFSNPGKFVEIKEEEIKEMSESQIKDELRKRGYPTFGSLEVIRMRLLDVMRIKETHQMDIRDIIRNPDENLLPHIKLEKLKEHIKQYKETDKCGDIDSKIKQVDSAIEISNFLEDPVHYLRIDTSKKFIKQYENNTQDNIFKEPIVNDYSFDKEISMADKLRRTFNFENDENLPDKIKQYGNENNESDELTEEKQEIYRREVLKHGALQETIHEFHYKHSLSLDFLGDFICKFSNAHIQEINKYRYKTKEEIKDLGSNELESFLSQDTINKDFIVYKFVDTNDLIKNYLTTKDIVTLIEYSNIADPVDINHYYSPETLFMISEEYNITINHIIDACTKLNIKLPYGGDTHLNMSCYNLLTCYLSKYKKMKN</sequence>
<feature type="signal peptide" evidence="3">
    <location>
        <begin position="1"/>
        <end position="26"/>
    </location>
</feature>
<reference evidence="4 5" key="1">
    <citation type="submission" date="2015-04" db="EMBL/GenBank/DDBJ databases">
        <authorList>
            <consortium name="Pathogen Informatics"/>
        </authorList>
    </citation>
    <scope>NUCLEOTIDE SEQUENCE [LARGE SCALE GENOMIC DNA]</scope>
    <source>
        <strain evidence="4 5">SGS1</strain>
    </source>
</reference>
<feature type="compositionally biased region" description="Polar residues" evidence="2">
    <location>
        <begin position="170"/>
        <end position="181"/>
    </location>
</feature>
<proteinExistence type="predicted"/>
<feature type="coiled-coil region" evidence="1">
    <location>
        <begin position="446"/>
        <end position="502"/>
    </location>
</feature>
<protein>
    <recommendedName>
        <fullName evidence="6">SAP domain-containing protein</fullName>
    </recommendedName>
</protein>
<feature type="compositionally biased region" description="Acidic residues" evidence="2">
    <location>
        <begin position="368"/>
        <end position="383"/>
    </location>
</feature>
<gene>
    <name evidence="4" type="ORF">PRELSG_1445100</name>
</gene>
<dbReference type="VEuPathDB" id="PlasmoDB:PRELSG_1445100"/>
<keyword evidence="1" id="KW-0175">Coiled coil</keyword>
<dbReference type="Proteomes" id="UP000220158">
    <property type="component" value="Chromosome 14"/>
</dbReference>
<dbReference type="EMBL" id="LN835309">
    <property type="protein sequence ID" value="CRH02717.1"/>
    <property type="molecule type" value="Genomic_DNA"/>
</dbReference>
<dbReference type="OrthoDB" id="364843at2759"/>
<evidence type="ECO:0000256" key="1">
    <source>
        <dbReference type="SAM" id="Coils"/>
    </source>
</evidence>
<dbReference type="GeneID" id="39738883"/>
<name>A0A1J1HFT7_PLARL</name>
<organism evidence="4 5">
    <name type="scientific">Plasmodium relictum</name>
    <dbReference type="NCBI Taxonomy" id="85471"/>
    <lineage>
        <taxon>Eukaryota</taxon>
        <taxon>Sar</taxon>
        <taxon>Alveolata</taxon>
        <taxon>Apicomplexa</taxon>
        <taxon>Aconoidasida</taxon>
        <taxon>Haemosporida</taxon>
        <taxon>Plasmodiidae</taxon>
        <taxon>Plasmodium</taxon>
        <taxon>Plasmodium (Haemamoeba)</taxon>
    </lineage>
</organism>
<feature type="chain" id="PRO_5041431747" description="SAP domain-containing protein" evidence="3">
    <location>
        <begin position="27"/>
        <end position="878"/>
    </location>
</feature>
<accession>A0A1J1HFT7</accession>
<feature type="region of interest" description="Disordered" evidence="2">
    <location>
        <begin position="164"/>
        <end position="189"/>
    </location>
</feature>
<keyword evidence="3" id="KW-0732">Signal</keyword>
<evidence type="ECO:0008006" key="6">
    <source>
        <dbReference type="Google" id="ProtNLM"/>
    </source>
</evidence>
<dbReference type="AlphaFoldDB" id="A0A1J1HFT7"/>
<dbReference type="OMA" id="NMLNGDN"/>
<evidence type="ECO:0000256" key="2">
    <source>
        <dbReference type="SAM" id="MobiDB-lite"/>
    </source>
</evidence>
<feature type="region of interest" description="Disordered" evidence="2">
    <location>
        <begin position="345"/>
        <end position="383"/>
    </location>
</feature>
<evidence type="ECO:0000256" key="3">
    <source>
        <dbReference type="SAM" id="SignalP"/>
    </source>
</evidence>
<evidence type="ECO:0000313" key="5">
    <source>
        <dbReference type="Proteomes" id="UP000220158"/>
    </source>
</evidence>
<feature type="coiled-coil region" evidence="1">
    <location>
        <begin position="264"/>
        <end position="292"/>
    </location>
</feature>
<keyword evidence="5" id="KW-1185">Reference proteome</keyword>
<evidence type="ECO:0000313" key="4">
    <source>
        <dbReference type="EMBL" id="CRH02717.1"/>
    </source>
</evidence>
<dbReference type="RefSeq" id="XP_028535237.1">
    <property type="nucleotide sequence ID" value="XM_028679532.1"/>
</dbReference>